<accession>A0A9N9PDG4</accession>
<protein>
    <submittedName>
        <fullName evidence="1">14637_t:CDS:1</fullName>
    </submittedName>
</protein>
<comment type="caution">
    <text evidence="1">The sequence shown here is derived from an EMBL/GenBank/DDBJ whole genome shotgun (WGS) entry which is preliminary data.</text>
</comment>
<evidence type="ECO:0000313" key="1">
    <source>
        <dbReference type="EMBL" id="CAG8836311.1"/>
    </source>
</evidence>
<sequence length="98" mass="10879">TDGLITMHLLNLTTKRYTKWKNKCKTLKNDLLLADIQLDNKWAVQLDANLRHGAVGQAENIVIPAHTVFDKVWSFADGCPTDRLPNPPNANTGNSVVV</sequence>
<dbReference type="OrthoDB" id="10444857at2759"/>
<dbReference type="Proteomes" id="UP000789759">
    <property type="component" value="Unassembled WGS sequence"/>
</dbReference>
<keyword evidence="2" id="KW-1185">Reference proteome</keyword>
<organism evidence="1 2">
    <name type="scientific">Cetraspora pellucida</name>
    <dbReference type="NCBI Taxonomy" id="1433469"/>
    <lineage>
        <taxon>Eukaryota</taxon>
        <taxon>Fungi</taxon>
        <taxon>Fungi incertae sedis</taxon>
        <taxon>Mucoromycota</taxon>
        <taxon>Glomeromycotina</taxon>
        <taxon>Glomeromycetes</taxon>
        <taxon>Diversisporales</taxon>
        <taxon>Gigasporaceae</taxon>
        <taxon>Cetraspora</taxon>
    </lineage>
</organism>
<proteinExistence type="predicted"/>
<reference evidence="1" key="1">
    <citation type="submission" date="2021-06" db="EMBL/GenBank/DDBJ databases">
        <authorList>
            <person name="Kallberg Y."/>
            <person name="Tangrot J."/>
            <person name="Rosling A."/>
        </authorList>
    </citation>
    <scope>NUCLEOTIDE SEQUENCE</scope>
    <source>
        <strain evidence="1">FL966</strain>
    </source>
</reference>
<dbReference type="AlphaFoldDB" id="A0A9N9PDG4"/>
<feature type="non-terminal residue" evidence="1">
    <location>
        <position position="1"/>
    </location>
</feature>
<evidence type="ECO:0000313" key="2">
    <source>
        <dbReference type="Proteomes" id="UP000789759"/>
    </source>
</evidence>
<feature type="non-terminal residue" evidence="1">
    <location>
        <position position="98"/>
    </location>
</feature>
<name>A0A9N9PDG4_9GLOM</name>
<gene>
    <name evidence="1" type="ORF">CPELLU_LOCUS21372</name>
</gene>
<dbReference type="EMBL" id="CAJVQA010078268">
    <property type="protein sequence ID" value="CAG8836311.1"/>
    <property type="molecule type" value="Genomic_DNA"/>
</dbReference>